<evidence type="ECO:0000313" key="9">
    <source>
        <dbReference type="Ensembl" id="ENSVKKP00000002440.1"/>
    </source>
</evidence>
<dbReference type="Ensembl" id="ENSVKKT00000002513.1">
    <property type="protein sequence ID" value="ENSVKKP00000002440.1"/>
    <property type="gene ID" value="ENSVKKG00000001952.1"/>
</dbReference>
<keyword evidence="10" id="KW-1185">Reference proteome</keyword>
<comment type="subcellular location">
    <subcellularLocation>
        <location evidence="1">Membrane</location>
        <topology evidence="1">Single-pass membrane protein</topology>
    </subcellularLocation>
</comment>
<evidence type="ECO:0000256" key="1">
    <source>
        <dbReference type="ARBA" id="ARBA00004167"/>
    </source>
</evidence>
<dbReference type="Pfam" id="PF14851">
    <property type="entry name" value="FAM176"/>
    <property type="match status" value="1"/>
</dbReference>
<evidence type="ECO:0000256" key="7">
    <source>
        <dbReference type="SAM" id="Phobius"/>
    </source>
</evidence>
<keyword evidence="5 7" id="KW-0472">Membrane</keyword>
<proteinExistence type="inferred from homology"/>
<reference evidence="9" key="2">
    <citation type="submission" date="2025-09" db="UniProtKB">
        <authorList>
            <consortium name="Ensembl"/>
        </authorList>
    </citation>
    <scope>IDENTIFICATION</scope>
</reference>
<name>A0A8D2ITP8_VARKO</name>
<evidence type="ECO:0000256" key="6">
    <source>
        <dbReference type="SAM" id="MobiDB-lite"/>
    </source>
</evidence>
<sequence>MGFSGLCVVSKHFPLQIFLFILRIIHLLLPWRAALYFVSGICVGLLLTLLALVLQISCQTDCKPTKKPAQDTDRDSSGIDSDSDTISDLSTRWHHRFERTLNRNVFTSAEELERAQRLEERECIIREIWMNGQPDISGTRSLNRYY</sequence>
<dbReference type="InterPro" id="IPR039500">
    <property type="entry name" value="EVA1_dom"/>
</dbReference>
<feature type="domain" description="EVA1" evidence="8">
    <location>
        <begin position="30"/>
        <end position="146"/>
    </location>
</feature>
<accession>A0A8D2ITP8</accession>
<evidence type="ECO:0000313" key="10">
    <source>
        <dbReference type="Proteomes" id="UP000694545"/>
    </source>
</evidence>
<comment type="similarity">
    <text evidence="2">Belongs to the EVA1 family.</text>
</comment>
<evidence type="ECO:0000256" key="4">
    <source>
        <dbReference type="ARBA" id="ARBA00022989"/>
    </source>
</evidence>
<dbReference type="GO" id="GO:0016020">
    <property type="term" value="C:membrane"/>
    <property type="evidence" value="ECO:0007669"/>
    <property type="project" value="UniProtKB-SubCell"/>
</dbReference>
<keyword evidence="3 7" id="KW-0812">Transmembrane</keyword>
<evidence type="ECO:0000256" key="5">
    <source>
        <dbReference type="ARBA" id="ARBA00023136"/>
    </source>
</evidence>
<keyword evidence="4 7" id="KW-1133">Transmembrane helix</keyword>
<feature type="transmembrane region" description="Helical" evidence="7">
    <location>
        <begin position="12"/>
        <end position="29"/>
    </location>
</feature>
<organism evidence="9 10">
    <name type="scientific">Varanus komodoensis</name>
    <name type="common">Komodo dragon</name>
    <dbReference type="NCBI Taxonomy" id="61221"/>
    <lineage>
        <taxon>Eukaryota</taxon>
        <taxon>Metazoa</taxon>
        <taxon>Chordata</taxon>
        <taxon>Craniata</taxon>
        <taxon>Vertebrata</taxon>
        <taxon>Euteleostomi</taxon>
        <taxon>Lepidosauria</taxon>
        <taxon>Squamata</taxon>
        <taxon>Bifurcata</taxon>
        <taxon>Unidentata</taxon>
        <taxon>Episquamata</taxon>
        <taxon>Toxicofera</taxon>
        <taxon>Anguimorpha</taxon>
        <taxon>Paleoanguimorpha</taxon>
        <taxon>Varanoidea</taxon>
        <taxon>Varanidae</taxon>
        <taxon>Varanus</taxon>
    </lineage>
</organism>
<dbReference type="AlphaFoldDB" id="A0A8D2ITP8"/>
<dbReference type="Proteomes" id="UP000694545">
    <property type="component" value="Unplaced"/>
</dbReference>
<reference evidence="9" key="1">
    <citation type="submission" date="2025-08" db="UniProtKB">
        <authorList>
            <consortium name="Ensembl"/>
        </authorList>
    </citation>
    <scope>IDENTIFICATION</scope>
</reference>
<protein>
    <submittedName>
        <fullName evidence="9">Eva-1 homolog A, regulator of programmed cell death</fullName>
    </submittedName>
</protein>
<dbReference type="PANTHER" id="PTHR48422">
    <property type="entry name" value="PROTEIN EVA-1 HOMOLOG B-RELATED"/>
    <property type="match status" value="1"/>
</dbReference>
<feature type="transmembrane region" description="Helical" evidence="7">
    <location>
        <begin position="35"/>
        <end position="57"/>
    </location>
</feature>
<evidence type="ECO:0000259" key="8">
    <source>
        <dbReference type="Pfam" id="PF14851"/>
    </source>
</evidence>
<feature type="compositionally biased region" description="Basic and acidic residues" evidence="6">
    <location>
        <begin position="68"/>
        <end position="77"/>
    </location>
</feature>
<evidence type="ECO:0000256" key="2">
    <source>
        <dbReference type="ARBA" id="ARBA00006023"/>
    </source>
</evidence>
<dbReference type="InterPro" id="IPR052461">
    <property type="entry name" value="EVA1_A/B"/>
</dbReference>
<evidence type="ECO:0000256" key="3">
    <source>
        <dbReference type="ARBA" id="ARBA00022692"/>
    </source>
</evidence>
<feature type="region of interest" description="Disordered" evidence="6">
    <location>
        <begin position="62"/>
        <end position="85"/>
    </location>
</feature>
<dbReference type="PANTHER" id="PTHR48422:SF1">
    <property type="entry name" value="PROTEIN EVA-1 HOMOLOG A"/>
    <property type="match status" value="1"/>
</dbReference>
<dbReference type="OMA" id="RECIIRE"/>